<evidence type="ECO:0000313" key="1">
    <source>
        <dbReference type="EMBL" id="MFC6013102.1"/>
    </source>
</evidence>
<evidence type="ECO:0000313" key="2">
    <source>
        <dbReference type="Proteomes" id="UP001596223"/>
    </source>
</evidence>
<organism evidence="1 2">
    <name type="scientific">Nocardia lasii</name>
    <dbReference type="NCBI Taxonomy" id="1616107"/>
    <lineage>
        <taxon>Bacteria</taxon>
        <taxon>Bacillati</taxon>
        <taxon>Actinomycetota</taxon>
        <taxon>Actinomycetes</taxon>
        <taxon>Mycobacteriales</taxon>
        <taxon>Nocardiaceae</taxon>
        <taxon>Nocardia</taxon>
    </lineage>
</organism>
<proteinExistence type="predicted"/>
<keyword evidence="2" id="KW-1185">Reference proteome</keyword>
<sequence length="155" mass="17629">MKCNLSEFSIEDLIAELEKRGYEVHRPHPTTLARRKQRTNRTFPVISRSGRSYVATNGRLYGEISPNQQRQADAGYWRVGEAIRAANLPMTVAVAGTVERIYEVNSWSPHGDKWVAALGALLTDNDLDTRYPDYPYRYGDDCPTRNGGAYRPETY</sequence>
<reference evidence="2" key="1">
    <citation type="journal article" date="2019" name="Int. J. Syst. Evol. Microbiol.">
        <title>The Global Catalogue of Microorganisms (GCM) 10K type strain sequencing project: providing services to taxonomists for standard genome sequencing and annotation.</title>
        <authorList>
            <consortium name="The Broad Institute Genomics Platform"/>
            <consortium name="The Broad Institute Genome Sequencing Center for Infectious Disease"/>
            <person name="Wu L."/>
            <person name="Ma J."/>
        </authorList>
    </citation>
    <scope>NUCLEOTIDE SEQUENCE [LARGE SCALE GENOMIC DNA]</scope>
    <source>
        <strain evidence="2">CCUG 36956</strain>
    </source>
</reference>
<dbReference type="EMBL" id="JBHSQN010000013">
    <property type="protein sequence ID" value="MFC6013102.1"/>
    <property type="molecule type" value="Genomic_DNA"/>
</dbReference>
<name>A0ABW1JVY1_9NOCA</name>
<gene>
    <name evidence="1" type="ORF">ACFP3H_18750</name>
</gene>
<dbReference type="Proteomes" id="UP001596223">
    <property type="component" value="Unassembled WGS sequence"/>
</dbReference>
<protein>
    <submittedName>
        <fullName evidence="1">Uncharacterized protein</fullName>
    </submittedName>
</protein>
<dbReference type="RefSeq" id="WP_378607806.1">
    <property type="nucleotide sequence ID" value="NZ_JBHSQN010000013.1"/>
</dbReference>
<comment type="caution">
    <text evidence="1">The sequence shown here is derived from an EMBL/GenBank/DDBJ whole genome shotgun (WGS) entry which is preliminary data.</text>
</comment>
<accession>A0ABW1JVY1</accession>